<dbReference type="InterPro" id="IPR050819">
    <property type="entry name" value="Tripeptidyl-peptidase_I"/>
</dbReference>
<comment type="caution">
    <text evidence="18">The sequence shown here is derived from an EMBL/GenBank/DDBJ whole genome shotgun (WGS) entry which is preliminary data.</text>
</comment>
<reference evidence="18 19" key="1">
    <citation type="journal article" date="2018" name="IMA Fungus">
        <title>IMA Genome-F 9: Draft genome sequence of Annulohypoxylon stygium, Aspergillus mulundensis, Berkeleyomyces basicola (syn. Thielaviopsis basicola), Ceratocystis smalleyi, two Cercospora beticola strains, Coleophoma cylindrospora, Fusarium fracticaudum, Phialophora cf. hyalina, and Morchella septimelata.</title>
        <authorList>
            <person name="Wingfield B.D."/>
            <person name="Bills G.F."/>
            <person name="Dong Y."/>
            <person name="Huang W."/>
            <person name="Nel W.J."/>
            <person name="Swalarsk-Parry B.S."/>
            <person name="Vaghefi N."/>
            <person name="Wilken P.M."/>
            <person name="An Z."/>
            <person name="de Beer Z.W."/>
            <person name="De Vos L."/>
            <person name="Chen L."/>
            <person name="Duong T.A."/>
            <person name="Gao Y."/>
            <person name="Hammerbacher A."/>
            <person name="Kikkert J.R."/>
            <person name="Li Y."/>
            <person name="Li H."/>
            <person name="Li K."/>
            <person name="Li Q."/>
            <person name="Liu X."/>
            <person name="Ma X."/>
            <person name="Naidoo K."/>
            <person name="Pethybridge S.J."/>
            <person name="Sun J."/>
            <person name="Steenkamp E.T."/>
            <person name="van der Nest M.A."/>
            <person name="van Wyk S."/>
            <person name="Wingfield M.J."/>
            <person name="Xiong C."/>
            <person name="Yue Q."/>
            <person name="Zhang X."/>
        </authorList>
    </citation>
    <scope>NUCLEOTIDE SEQUENCE [LARGE SCALE GENOMIC DNA]</scope>
    <source>
        <strain evidence="18 19">BP6252</strain>
    </source>
</reference>
<dbReference type="SMART" id="SM00944">
    <property type="entry name" value="Pro-kuma_activ"/>
    <property type="match status" value="1"/>
</dbReference>
<dbReference type="GO" id="GO:0008240">
    <property type="term" value="F:tripeptidyl-peptidase activity"/>
    <property type="evidence" value="ECO:0007669"/>
    <property type="project" value="UniProtKB-EC"/>
</dbReference>
<evidence type="ECO:0000256" key="4">
    <source>
        <dbReference type="ARBA" id="ARBA00012462"/>
    </source>
</evidence>
<keyword evidence="14" id="KW-0325">Glycoprotein</keyword>
<evidence type="ECO:0000256" key="10">
    <source>
        <dbReference type="ARBA" id="ARBA00022825"/>
    </source>
</evidence>
<feature type="active site" description="Charge relay system" evidence="15">
    <location>
        <position position="507"/>
    </location>
</feature>
<keyword evidence="13" id="KW-0865">Zymogen</keyword>
<organism evidence="18 19">
    <name type="scientific">Coleophoma cylindrospora</name>
    <dbReference type="NCBI Taxonomy" id="1849047"/>
    <lineage>
        <taxon>Eukaryota</taxon>
        <taxon>Fungi</taxon>
        <taxon>Dikarya</taxon>
        <taxon>Ascomycota</taxon>
        <taxon>Pezizomycotina</taxon>
        <taxon>Leotiomycetes</taxon>
        <taxon>Helotiales</taxon>
        <taxon>Dermateaceae</taxon>
        <taxon>Coleophoma</taxon>
    </lineage>
</organism>
<evidence type="ECO:0000256" key="9">
    <source>
        <dbReference type="ARBA" id="ARBA00022801"/>
    </source>
</evidence>
<keyword evidence="7 15" id="KW-0479">Metal-binding</keyword>
<evidence type="ECO:0000313" key="18">
    <source>
        <dbReference type="EMBL" id="RDW60978.1"/>
    </source>
</evidence>
<feature type="binding site" evidence="15">
    <location>
        <position position="549"/>
    </location>
    <ligand>
        <name>Ca(2+)</name>
        <dbReference type="ChEBI" id="CHEBI:29108"/>
    </ligand>
</feature>
<evidence type="ECO:0000256" key="5">
    <source>
        <dbReference type="ARBA" id="ARBA00022525"/>
    </source>
</evidence>
<sequence length="627" mass="68044">MRSLITLTFLVTILGSAAAFSPNGYFESLREVPSGWIRVGKPSPTTRFHLRIALEQPDHDLFEQTLMAVSSPDHKQYGMHLKREDIKALIKPRDESVDAVLSWLHASGIEDSDIENDGEWINFYTSVAKAEAMMDTKFHYYAKGSGSASKKIRTLHYSIPSDVSSHITMIQPTTRFGQYRTQRSSTVKTEETEADFSVLSVTNGTSFNLTACNTAITPDCIRDLYNVGSYEADPGVGSLFGVCGYLNEYAKYDALDTFLGKYAPQAVSQNFSYVLINGGLSKQNDTVDDDGEANLDIQYAAGLGYNQAINYYSTGGLGELVPDLDQPYASDDQNEPYLDFLTYILGVPDDELPQTITTSYGEDEQSVPDAYAKTVCNMFGQLGMRGVSVIFSSGDTGVGSACQTNDGKNTTRFLPIFPAACPYVTSVGATRYVEPEFAVSFSSGGFSDRWARPSYQEAAVTDYLSILGDKWAGLYNNTGRGFPDVAAQGVYYHIIDQGSDVRISGTSASAPTFAALISLLNNARLKAGKSPLGFLNPWLYSTAKSGFTDIVHGGSTGCTGTDIYSGLPAPKVPSASWNSTIGWDPVTGLGTPLFDKLLALATGNTTSNFTLPAAKYGRRRSPPKIRR</sequence>
<proteinExistence type="predicted"/>
<evidence type="ECO:0000256" key="6">
    <source>
        <dbReference type="ARBA" id="ARBA00022670"/>
    </source>
</evidence>
<keyword evidence="9 15" id="KW-0378">Hydrolase</keyword>
<dbReference type="CDD" id="cd11377">
    <property type="entry name" value="Pro-peptidase_S53"/>
    <property type="match status" value="1"/>
</dbReference>
<name>A0A3D8QH12_9HELO</name>
<evidence type="ECO:0000256" key="12">
    <source>
        <dbReference type="ARBA" id="ARBA00023026"/>
    </source>
</evidence>
<evidence type="ECO:0000256" key="13">
    <source>
        <dbReference type="ARBA" id="ARBA00023145"/>
    </source>
</evidence>
<dbReference type="STRING" id="1849047.A0A3D8QH12"/>
<dbReference type="CDD" id="cd04056">
    <property type="entry name" value="Peptidases_S53"/>
    <property type="match status" value="1"/>
</dbReference>
<dbReference type="Proteomes" id="UP000256645">
    <property type="component" value="Unassembled WGS sequence"/>
</dbReference>
<feature type="signal peptide" evidence="16">
    <location>
        <begin position="1"/>
        <end position="19"/>
    </location>
</feature>
<keyword evidence="5" id="KW-0964">Secreted</keyword>
<keyword evidence="11 15" id="KW-0106">Calcium</keyword>
<feature type="domain" description="Peptidase S53" evidence="17">
    <location>
        <begin position="215"/>
        <end position="604"/>
    </location>
</feature>
<comment type="function">
    <text evidence="2">Secreted tripeptidyl-peptidase which degrades proteins at acidic pHs and is involved in virulence.</text>
</comment>
<accession>A0A3D8QH12</accession>
<evidence type="ECO:0000256" key="8">
    <source>
        <dbReference type="ARBA" id="ARBA00022729"/>
    </source>
</evidence>
<dbReference type="InterPro" id="IPR023828">
    <property type="entry name" value="Peptidase_S8_Ser-AS"/>
</dbReference>
<evidence type="ECO:0000256" key="11">
    <source>
        <dbReference type="ARBA" id="ARBA00022837"/>
    </source>
</evidence>
<dbReference type="EMBL" id="PDLM01000015">
    <property type="protein sequence ID" value="RDW60978.1"/>
    <property type="molecule type" value="Genomic_DNA"/>
</dbReference>
<dbReference type="PROSITE" id="PS00138">
    <property type="entry name" value="SUBTILASE_SER"/>
    <property type="match status" value="1"/>
</dbReference>
<dbReference type="Gene3D" id="3.40.50.200">
    <property type="entry name" value="Peptidase S8/S53 domain"/>
    <property type="match status" value="1"/>
</dbReference>
<dbReference type="FunFam" id="3.40.50.200:FF:000015">
    <property type="entry name" value="Tripeptidyl peptidase A"/>
    <property type="match status" value="1"/>
</dbReference>
<dbReference type="GO" id="GO:0004252">
    <property type="term" value="F:serine-type endopeptidase activity"/>
    <property type="evidence" value="ECO:0007669"/>
    <property type="project" value="UniProtKB-UniRule"/>
</dbReference>
<evidence type="ECO:0000256" key="7">
    <source>
        <dbReference type="ARBA" id="ARBA00022723"/>
    </source>
</evidence>
<dbReference type="OrthoDB" id="409122at2759"/>
<evidence type="ECO:0000256" key="15">
    <source>
        <dbReference type="PROSITE-ProRule" id="PRU01032"/>
    </source>
</evidence>
<dbReference type="Pfam" id="PF09286">
    <property type="entry name" value="Pro-kuma_activ"/>
    <property type="match status" value="1"/>
</dbReference>
<dbReference type="InterPro" id="IPR036852">
    <property type="entry name" value="Peptidase_S8/S53_dom_sf"/>
</dbReference>
<dbReference type="EC" id="3.4.14.10" evidence="4"/>
<evidence type="ECO:0000256" key="2">
    <source>
        <dbReference type="ARBA" id="ARBA00002451"/>
    </source>
</evidence>
<evidence type="ECO:0000256" key="14">
    <source>
        <dbReference type="ARBA" id="ARBA00023180"/>
    </source>
</evidence>
<dbReference type="SUPFAM" id="SSF52743">
    <property type="entry name" value="Subtilisin-like"/>
    <property type="match status" value="1"/>
</dbReference>
<dbReference type="AlphaFoldDB" id="A0A3D8QH12"/>
<dbReference type="PROSITE" id="PS51695">
    <property type="entry name" value="SEDOLISIN"/>
    <property type="match status" value="1"/>
</dbReference>
<feature type="chain" id="PRO_5017767504" description="tripeptidyl-peptidase II" evidence="16">
    <location>
        <begin position="20"/>
        <end position="627"/>
    </location>
</feature>
<keyword evidence="19" id="KW-1185">Reference proteome</keyword>
<keyword evidence="10 15" id="KW-0720">Serine protease</keyword>
<feature type="binding site" evidence="15">
    <location>
        <position position="550"/>
    </location>
    <ligand>
        <name>Ca(2+)</name>
        <dbReference type="ChEBI" id="CHEBI:29108"/>
    </ligand>
</feature>
<dbReference type="InterPro" id="IPR015366">
    <property type="entry name" value="S53_propep"/>
</dbReference>
<comment type="catalytic activity">
    <reaction evidence="1">
        <text>Release of an N-terminal tripeptide from a polypeptide.</text>
        <dbReference type="EC" id="3.4.14.10"/>
    </reaction>
</comment>
<feature type="active site" description="Charge relay system" evidence="15">
    <location>
        <position position="292"/>
    </location>
</feature>
<keyword evidence="12" id="KW-0843">Virulence</keyword>
<evidence type="ECO:0000256" key="16">
    <source>
        <dbReference type="SAM" id="SignalP"/>
    </source>
</evidence>
<feature type="active site" description="Charge relay system" evidence="15">
    <location>
        <position position="296"/>
    </location>
</feature>
<feature type="binding site" evidence="15">
    <location>
        <position position="582"/>
    </location>
    <ligand>
        <name>Ca(2+)</name>
        <dbReference type="ChEBI" id="CHEBI:29108"/>
    </ligand>
</feature>
<keyword evidence="8 16" id="KW-0732">Signal</keyword>
<comment type="cofactor">
    <cofactor evidence="15">
        <name>Ca(2+)</name>
        <dbReference type="ChEBI" id="CHEBI:29108"/>
    </cofactor>
    <text evidence="15">Binds 1 Ca(2+) ion per subunit.</text>
</comment>
<evidence type="ECO:0000259" key="17">
    <source>
        <dbReference type="PROSITE" id="PS51695"/>
    </source>
</evidence>
<keyword evidence="6 15" id="KW-0645">Protease</keyword>
<feature type="binding site" evidence="15">
    <location>
        <position position="584"/>
    </location>
    <ligand>
        <name>Ca(2+)</name>
        <dbReference type="ChEBI" id="CHEBI:29108"/>
    </ligand>
</feature>
<protein>
    <recommendedName>
        <fullName evidence="4">tripeptidyl-peptidase II</fullName>
        <ecNumber evidence="4">3.4.14.10</ecNumber>
    </recommendedName>
</protein>
<evidence type="ECO:0000256" key="3">
    <source>
        <dbReference type="ARBA" id="ARBA00004239"/>
    </source>
</evidence>
<evidence type="ECO:0000256" key="1">
    <source>
        <dbReference type="ARBA" id="ARBA00001910"/>
    </source>
</evidence>
<comment type="subcellular location">
    <subcellularLocation>
        <location evidence="3">Secreted</location>
        <location evidence="3">Extracellular space</location>
    </subcellularLocation>
</comment>
<dbReference type="SUPFAM" id="SSF54897">
    <property type="entry name" value="Protease propeptides/inhibitors"/>
    <property type="match status" value="1"/>
</dbReference>
<evidence type="ECO:0000313" key="19">
    <source>
        <dbReference type="Proteomes" id="UP000256645"/>
    </source>
</evidence>
<dbReference type="GO" id="GO:0006508">
    <property type="term" value="P:proteolysis"/>
    <property type="evidence" value="ECO:0007669"/>
    <property type="project" value="UniProtKB-KW"/>
</dbReference>
<dbReference type="GO" id="GO:0046872">
    <property type="term" value="F:metal ion binding"/>
    <property type="evidence" value="ECO:0007669"/>
    <property type="project" value="UniProtKB-UniRule"/>
</dbReference>
<dbReference type="InterPro" id="IPR030400">
    <property type="entry name" value="Sedolisin_dom"/>
</dbReference>
<dbReference type="PANTHER" id="PTHR14218">
    <property type="entry name" value="PROTEASE S8 TRIPEPTIDYL PEPTIDASE I CLN2"/>
    <property type="match status" value="1"/>
</dbReference>
<dbReference type="PANTHER" id="PTHR14218:SF35">
    <property type="entry name" value="PEPTIDASE S53 DOMAIN-CONTAINING PROTEIN"/>
    <property type="match status" value="1"/>
</dbReference>
<gene>
    <name evidence="18" type="ORF">BP6252_12361</name>
</gene>
<dbReference type="GO" id="GO:0005576">
    <property type="term" value="C:extracellular region"/>
    <property type="evidence" value="ECO:0007669"/>
    <property type="project" value="UniProtKB-SubCell"/>
</dbReference>